<evidence type="ECO:0000313" key="2">
    <source>
        <dbReference type="EMBL" id="KAK4499515.1"/>
    </source>
</evidence>
<accession>A0ABR0EEE5</accession>
<sequence length="437" mass="50275">MASFAPVYHPPNSHQSFLTREQKRERKRKRDAGGGGDDDDEDASSDEQSPLPKVEDEDEPRVPHPVNKTDPYYVAGHPREQPLLGGNFPHAAIKEARQTELPIEEELAQLNPPLFVPKYTPQDQHGSLKRRHLDNLTAVLHQCMLRGDWERASRTWGLILRTEVQGRGIDVRQNGRWLVGAELLMRRNQTLEQRQVRPPSSSSADSNLQRSDDGDDALLPVIPDEGFKMARGYYERLILQYPYLQRAPHSAINALAIYPALFNVWMYEVQSRADRARRKIGVSSQLDPEHDPGHDDQNDEVERKKGFNQIRNQELQQAVPIAQRMDELMLNPPYDNSSELLEQRGHLALWLSEMHRDMSKIYLESLSGTSSDDDGPPINRYEFRASKRWHEQEAKKERERAKKTFQQLADAKVDVPEDIIAFLREDFEEVPDEEDSG</sequence>
<dbReference type="PANTHER" id="PTHR28244:SF1">
    <property type="entry name" value="RNA POLYMERASE I-SPECIFIC TRANSCRIPTION INITIATION FACTOR RRN11"/>
    <property type="match status" value="1"/>
</dbReference>
<dbReference type="EMBL" id="JAXOVC010000007">
    <property type="protein sequence ID" value="KAK4499515.1"/>
    <property type="molecule type" value="Genomic_DNA"/>
</dbReference>
<feature type="region of interest" description="Disordered" evidence="1">
    <location>
        <begin position="1"/>
        <end position="86"/>
    </location>
</feature>
<comment type="caution">
    <text evidence="2">The sequence shown here is derived from an EMBL/GenBank/DDBJ whole genome shotgun (WGS) entry which is preliminary data.</text>
</comment>
<feature type="compositionally biased region" description="Acidic residues" evidence="1">
    <location>
        <begin position="36"/>
        <end position="45"/>
    </location>
</feature>
<feature type="compositionally biased region" description="Polar residues" evidence="1">
    <location>
        <begin position="190"/>
        <end position="209"/>
    </location>
</feature>
<keyword evidence="3" id="KW-1185">Reference proteome</keyword>
<dbReference type="Pfam" id="PF04090">
    <property type="entry name" value="Rrn11"/>
    <property type="match status" value="1"/>
</dbReference>
<dbReference type="Proteomes" id="UP001305779">
    <property type="component" value="Unassembled WGS sequence"/>
</dbReference>
<proteinExistence type="predicted"/>
<feature type="region of interest" description="Disordered" evidence="1">
    <location>
        <begin position="190"/>
        <end position="217"/>
    </location>
</feature>
<name>A0ABR0EEE5_ZASCE</name>
<dbReference type="InterPro" id="IPR007224">
    <property type="entry name" value="TIF_Rrn11"/>
</dbReference>
<dbReference type="InterPro" id="IPR053029">
    <property type="entry name" value="RNA_pol_I-specific_init_factor"/>
</dbReference>
<gene>
    <name evidence="2" type="ORF">PRZ48_010030</name>
</gene>
<reference evidence="2 3" key="1">
    <citation type="journal article" date="2023" name="G3 (Bethesda)">
        <title>A chromosome-level genome assembly of Zasmidium syzygii isolated from banana leaves.</title>
        <authorList>
            <person name="van Westerhoven A.C."/>
            <person name="Mehrabi R."/>
            <person name="Talebi R."/>
            <person name="Steentjes M.B.F."/>
            <person name="Corcolon B."/>
            <person name="Chong P.A."/>
            <person name="Kema G.H.J."/>
            <person name="Seidl M.F."/>
        </authorList>
    </citation>
    <scope>NUCLEOTIDE SEQUENCE [LARGE SCALE GENOMIC DNA]</scope>
    <source>
        <strain evidence="2 3">P124</strain>
    </source>
</reference>
<organism evidence="2 3">
    <name type="scientific">Zasmidium cellare</name>
    <name type="common">Wine cellar mold</name>
    <name type="synonym">Racodium cellare</name>
    <dbReference type="NCBI Taxonomy" id="395010"/>
    <lineage>
        <taxon>Eukaryota</taxon>
        <taxon>Fungi</taxon>
        <taxon>Dikarya</taxon>
        <taxon>Ascomycota</taxon>
        <taxon>Pezizomycotina</taxon>
        <taxon>Dothideomycetes</taxon>
        <taxon>Dothideomycetidae</taxon>
        <taxon>Mycosphaerellales</taxon>
        <taxon>Mycosphaerellaceae</taxon>
        <taxon>Zasmidium</taxon>
    </lineage>
</organism>
<evidence type="ECO:0000313" key="3">
    <source>
        <dbReference type="Proteomes" id="UP001305779"/>
    </source>
</evidence>
<protein>
    <submittedName>
        <fullName evidence="2">Uncharacterized protein</fullName>
    </submittedName>
</protein>
<dbReference type="PANTHER" id="PTHR28244">
    <property type="entry name" value="RNA POLYMERASE I-SPECIFIC TRANSCRIPTION INITIATION FACTOR RRN11"/>
    <property type="match status" value="1"/>
</dbReference>
<evidence type="ECO:0000256" key="1">
    <source>
        <dbReference type="SAM" id="MobiDB-lite"/>
    </source>
</evidence>